<organism evidence="3 4">
    <name type="scientific">Elsinoe australis</name>
    <dbReference type="NCBI Taxonomy" id="40998"/>
    <lineage>
        <taxon>Eukaryota</taxon>
        <taxon>Fungi</taxon>
        <taxon>Dikarya</taxon>
        <taxon>Ascomycota</taxon>
        <taxon>Pezizomycotina</taxon>
        <taxon>Dothideomycetes</taxon>
        <taxon>Dothideomycetidae</taxon>
        <taxon>Myriangiales</taxon>
        <taxon>Elsinoaceae</taxon>
        <taxon>Elsinoe</taxon>
    </lineage>
</organism>
<name>A0A2P8A2X6_9PEZI</name>
<sequence length="469" mass="51902">MPGVKTVTYVTKGGALVKTGKNLNNVWKDAQSAYRERKAEIKAVRKADLDEKQARRALDRLEVDSDDESIASSRRSSNTSPRTSTQIRRKPVPPSRPHPERRDSASSTSSRRSERHSPRSPRKHGPSRLRFEDHLSSPPRSSNGKELVRRNTDGAIPSMHHYHHSSRPRSSTRSASMTELEMSLAYGDLPDQDARSTGALTRPLEENELRNQVSRLQQLLDEANCLQYSAVAMIEQLQKNPDQMAAVALTLGEISNLVTKMAPAGLSGLKAAFPAVFALLASPQFMIAAGVGVGVTVIAFGGYKIIKKIKAKKAGEKMLAEGGEEETEEEELQEIRSDLSRIEVWRRGIADAQAGSQGTSVDGEFITPVASRQLIQEGRLREGDLKSVKSGRGKKEKEKGKSGKGKDKEREKEKKREKERKKSRRDDDEESVFDKGRALIKHPDGIPNGIKSLFKKDGPRRSESSLARA</sequence>
<evidence type="ECO:0000313" key="3">
    <source>
        <dbReference type="EMBL" id="PSK54798.1"/>
    </source>
</evidence>
<dbReference type="OrthoDB" id="5402307at2759"/>
<keyword evidence="2" id="KW-1133">Transmembrane helix</keyword>
<feature type="compositionally biased region" description="Basic and acidic residues" evidence="1">
    <location>
        <begin position="454"/>
        <end position="463"/>
    </location>
</feature>
<accession>A0A2P8A2X6</accession>
<gene>
    <name evidence="3" type="ORF">B9Z65_3887</name>
</gene>
<feature type="region of interest" description="Disordered" evidence="1">
    <location>
        <begin position="52"/>
        <end position="176"/>
    </location>
</feature>
<proteinExistence type="predicted"/>
<keyword evidence="2" id="KW-0472">Membrane</keyword>
<keyword evidence="4" id="KW-1185">Reference proteome</keyword>
<keyword evidence="2" id="KW-0812">Transmembrane</keyword>
<feature type="compositionally biased region" description="Basic residues" evidence="1">
    <location>
        <begin position="118"/>
        <end position="127"/>
    </location>
</feature>
<feature type="compositionally biased region" description="Basic and acidic residues" evidence="1">
    <location>
        <begin position="432"/>
        <end position="444"/>
    </location>
</feature>
<evidence type="ECO:0000256" key="2">
    <source>
        <dbReference type="SAM" id="Phobius"/>
    </source>
</evidence>
<dbReference type="STRING" id="40998.A0A2P8A2X6"/>
<feature type="compositionally biased region" description="Low complexity" evidence="1">
    <location>
        <begin position="70"/>
        <end position="85"/>
    </location>
</feature>
<evidence type="ECO:0000313" key="4">
    <source>
        <dbReference type="Proteomes" id="UP000243723"/>
    </source>
</evidence>
<evidence type="ECO:0000256" key="1">
    <source>
        <dbReference type="SAM" id="MobiDB-lite"/>
    </source>
</evidence>
<feature type="compositionally biased region" description="Basic and acidic residues" evidence="1">
    <location>
        <begin position="52"/>
        <end position="63"/>
    </location>
</feature>
<feature type="compositionally biased region" description="Basic and acidic residues" evidence="1">
    <location>
        <begin position="380"/>
        <end position="416"/>
    </location>
</feature>
<dbReference type="EMBL" id="NHZQ01000072">
    <property type="protein sequence ID" value="PSK54798.1"/>
    <property type="molecule type" value="Genomic_DNA"/>
</dbReference>
<reference evidence="3 4" key="1">
    <citation type="submission" date="2017-05" db="EMBL/GenBank/DDBJ databases">
        <title>Draft genome sequence of Elsinoe australis.</title>
        <authorList>
            <person name="Cheng Q."/>
        </authorList>
    </citation>
    <scope>NUCLEOTIDE SEQUENCE [LARGE SCALE GENOMIC DNA]</scope>
    <source>
        <strain evidence="3 4">NL1</strain>
    </source>
</reference>
<dbReference type="Proteomes" id="UP000243723">
    <property type="component" value="Unassembled WGS sequence"/>
</dbReference>
<feature type="region of interest" description="Disordered" evidence="1">
    <location>
        <begin position="380"/>
        <end position="469"/>
    </location>
</feature>
<comment type="caution">
    <text evidence="3">The sequence shown here is derived from an EMBL/GenBank/DDBJ whole genome shotgun (WGS) entry which is preliminary data.</text>
</comment>
<feature type="transmembrane region" description="Helical" evidence="2">
    <location>
        <begin position="285"/>
        <end position="303"/>
    </location>
</feature>
<dbReference type="AlphaFoldDB" id="A0A2P8A2X6"/>
<protein>
    <submittedName>
        <fullName evidence="3">Uncharacterized protein</fullName>
    </submittedName>
</protein>